<keyword evidence="4" id="KW-1185">Reference proteome</keyword>
<feature type="transmembrane region" description="Helical" evidence="1">
    <location>
        <begin position="250"/>
        <end position="268"/>
    </location>
</feature>
<keyword evidence="1" id="KW-0812">Transmembrane</keyword>
<sequence>MVTGAERLMLDFRKRSGYRKVLHGVDGFIDDVRANEGFPDMKTMRDVIHFMKYGSRGYDLKYRRPVIQKSHYKQLLIEHHKKRGMVEYGNLGIPEEELLEDIKSEPLKAVVTQEFQISWLMPPDGGYYVYDGTSPLPPCNRAQKVIVFKKPITMSRSQIQTLTRVPTSFHPSEDIRSTHPIIHDLEFTVNLQAPPNGAIRHEEVKVPIYFQKRNHLFLGFDSVNQNGVEQSDRIKSEKARSAGSFHRAEINLVWIALLYFPALIIFYTT</sequence>
<dbReference type="EMBL" id="CAXLJM020000160">
    <property type="protein sequence ID" value="CAL8144283.1"/>
    <property type="molecule type" value="Genomic_DNA"/>
</dbReference>
<comment type="caution">
    <text evidence="3">The sequence shown here is derived from an EMBL/GenBank/DDBJ whole genome shotgun (WGS) entry which is preliminary data.</text>
</comment>
<keyword evidence="1" id="KW-0472">Membrane</keyword>
<dbReference type="Pfam" id="PF00194">
    <property type="entry name" value="Carb_anhydrase"/>
    <property type="match status" value="1"/>
</dbReference>
<accession>A0ABP1S762</accession>
<dbReference type="PROSITE" id="PS51144">
    <property type="entry name" value="ALPHA_CA_2"/>
    <property type="match status" value="1"/>
</dbReference>
<dbReference type="InterPro" id="IPR001148">
    <property type="entry name" value="CA_dom"/>
</dbReference>
<proteinExistence type="predicted"/>
<evidence type="ECO:0000259" key="2">
    <source>
        <dbReference type="PROSITE" id="PS51144"/>
    </source>
</evidence>
<keyword evidence="1" id="KW-1133">Transmembrane helix</keyword>
<dbReference type="SUPFAM" id="SSF51069">
    <property type="entry name" value="Carbonic anhydrase"/>
    <property type="match status" value="1"/>
</dbReference>
<evidence type="ECO:0000256" key="1">
    <source>
        <dbReference type="SAM" id="Phobius"/>
    </source>
</evidence>
<organism evidence="3 4">
    <name type="scientific">Orchesella dallaii</name>
    <dbReference type="NCBI Taxonomy" id="48710"/>
    <lineage>
        <taxon>Eukaryota</taxon>
        <taxon>Metazoa</taxon>
        <taxon>Ecdysozoa</taxon>
        <taxon>Arthropoda</taxon>
        <taxon>Hexapoda</taxon>
        <taxon>Collembola</taxon>
        <taxon>Entomobryomorpha</taxon>
        <taxon>Entomobryoidea</taxon>
        <taxon>Orchesellidae</taxon>
        <taxon>Orchesellinae</taxon>
        <taxon>Orchesella</taxon>
    </lineage>
</organism>
<evidence type="ECO:0000313" key="3">
    <source>
        <dbReference type="EMBL" id="CAL8144283.1"/>
    </source>
</evidence>
<evidence type="ECO:0000313" key="4">
    <source>
        <dbReference type="Proteomes" id="UP001642540"/>
    </source>
</evidence>
<dbReference type="Gene3D" id="3.10.200.10">
    <property type="entry name" value="Alpha carbonic anhydrase"/>
    <property type="match status" value="1"/>
</dbReference>
<dbReference type="Proteomes" id="UP001642540">
    <property type="component" value="Unassembled WGS sequence"/>
</dbReference>
<feature type="domain" description="Alpha-carbonic anhydrase" evidence="2">
    <location>
        <begin position="1"/>
        <end position="203"/>
    </location>
</feature>
<protein>
    <recommendedName>
        <fullName evidence="2">Alpha-carbonic anhydrase domain-containing protein</fullName>
    </recommendedName>
</protein>
<gene>
    <name evidence="3" type="ORF">ODALV1_LOCUS30146</name>
</gene>
<name>A0ABP1S762_9HEXA</name>
<reference evidence="3 4" key="1">
    <citation type="submission" date="2024-08" db="EMBL/GenBank/DDBJ databases">
        <authorList>
            <person name="Cucini C."/>
            <person name="Frati F."/>
        </authorList>
    </citation>
    <scope>NUCLEOTIDE SEQUENCE [LARGE SCALE GENOMIC DNA]</scope>
</reference>
<dbReference type="InterPro" id="IPR036398">
    <property type="entry name" value="CA_dom_sf"/>
</dbReference>